<dbReference type="OrthoDB" id="256494at2"/>
<sequence>MKRNPFLSVRDMLLFSGTAFFNILAYDNGRYIAVKWKHFCFSTIADDAIPFLPWTILTNLRGYLFWVANFRICVKNRKDNGLQFIIAHFDGLSVNLVTYILFPISMVRPDAKGSTAFALFRELATPDLLFYSEKAISECCCGKERIVLI</sequence>
<dbReference type="Proteomes" id="UP000005632">
    <property type="component" value="Chromosome"/>
</dbReference>
<dbReference type="KEGG" id="sgp:SpiGrapes_2887"/>
<proteinExistence type="predicted"/>
<dbReference type="HOGENOM" id="CLU_1748476_0_0_12"/>
<dbReference type="AlphaFoldDB" id="G8QX52"/>
<dbReference type="EMBL" id="CP003155">
    <property type="protein sequence ID" value="AEV30637.1"/>
    <property type="molecule type" value="Genomic_DNA"/>
</dbReference>
<evidence type="ECO:0000313" key="2">
    <source>
        <dbReference type="Proteomes" id="UP000005632"/>
    </source>
</evidence>
<organism evidence="1 2">
    <name type="scientific">Sphaerochaeta pleomorpha (strain ATCC BAA-1885 / DSM 22778 / Grapes)</name>
    <dbReference type="NCBI Taxonomy" id="158190"/>
    <lineage>
        <taxon>Bacteria</taxon>
        <taxon>Pseudomonadati</taxon>
        <taxon>Spirochaetota</taxon>
        <taxon>Spirochaetia</taxon>
        <taxon>Spirochaetales</taxon>
        <taxon>Sphaerochaetaceae</taxon>
        <taxon>Sphaerochaeta</taxon>
    </lineage>
</organism>
<keyword evidence="2" id="KW-1185">Reference proteome</keyword>
<dbReference type="STRING" id="158190.SpiGrapes_2887"/>
<protein>
    <submittedName>
        <fullName evidence="1">Uncharacterized protein</fullName>
    </submittedName>
</protein>
<accession>G8QX52</accession>
<reference evidence="1 2" key="1">
    <citation type="submission" date="2011-11" db="EMBL/GenBank/DDBJ databases">
        <title>Complete sequence of Spirochaeta sp. grapes.</title>
        <authorList>
            <consortium name="US DOE Joint Genome Institute"/>
            <person name="Lucas S."/>
            <person name="Han J."/>
            <person name="Lapidus A."/>
            <person name="Cheng J.-F."/>
            <person name="Goodwin L."/>
            <person name="Pitluck S."/>
            <person name="Peters L."/>
            <person name="Ovchinnikova G."/>
            <person name="Munk A.C."/>
            <person name="Detter J.C."/>
            <person name="Han C."/>
            <person name="Tapia R."/>
            <person name="Land M."/>
            <person name="Hauser L."/>
            <person name="Kyrpides N."/>
            <person name="Ivanova N."/>
            <person name="Pagani I."/>
            <person name="Ritalahtilisa K."/>
            <person name="Loeffler F."/>
            <person name="Woyke T."/>
        </authorList>
    </citation>
    <scope>NUCLEOTIDE SEQUENCE [LARGE SCALE GENOMIC DNA]</scope>
    <source>
        <strain evidence="2">ATCC BAA-1885 / DSM 22778 / Grapes</strain>
    </source>
</reference>
<gene>
    <name evidence="1" type="ordered locus">SpiGrapes_2887</name>
</gene>
<evidence type="ECO:0000313" key="1">
    <source>
        <dbReference type="EMBL" id="AEV30637.1"/>
    </source>
</evidence>
<dbReference type="RefSeq" id="WP_014271476.1">
    <property type="nucleotide sequence ID" value="NC_016633.1"/>
</dbReference>
<name>G8QX52_SPHPG</name>